<evidence type="ECO:0000256" key="1">
    <source>
        <dbReference type="SAM" id="MobiDB-lite"/>
    </source>
</evidence>
<gene>
    <name evidence="2" type="ORF">C1H70_01935</name>
</gene>
<keyword evidence="3" id="KW-1185">Reference proteome</keyword>
<name>A0A2N7UPZ6_9GAMM</name>
<evidence type="ECO:0000313" key="2">
    <source>
        <dbReference type="EMBL" id="PMR82503.1"/>
    </source>
</evidence>
<dbReference type="AlphaFoldDB" id="A0A2N7UPZ6"/>
<dbReference type="EMBL" id="PNRG01000004">
    <property type="protein sequence ID" value="PMR82503.1"/>
    <property type="molecule type" value="Genomic_DNA"/>
</dbReference>
<proteinExistence type="predicted"/>
<dbReference type="RefSeq" id="WP_102586652.1">
    <property type="nucleotide sequence ID" value="NZ_BNAE01000001.1"/>
</dbReference>
<feature type="region of interest" description="Disordered" evidence="1">
    <location>
        <begin position="152"/>
        <end position="184"/>
    </location>
</feature>
<evidence type="ECO:0000313" key="3">
    <source>
        <dbReference type="Proteomes" id="UP000235547"/>
    </source>
</evidence>
<sequence>MAMLGALFGKKPIQCWVIKQVDDGLLHLCEKGTLDTRQKHRQALQDMRTGHYQGGVRMGNTGIVLNSNLFATLIPLEELNLGDDYRAQWQGAQWEVSKVPQRCWTWTGRLTTQPNTLGALPRLVSTEDIGSLSKRVDTSATPHGKVVFRAHGDLEPPTRDVDDAMERARRQRRLKDDGWKDRDE</sequence>
<accession>A0A2N7UPZ6</accession>
<dbReference type="Proteomes" id="UP000235547">
    <property type="component" value="Unassembled WGS sequence"/>
</dbReference>
<comment type="caution">
    <text evidence="2">The sequence shown here is derived from an EMBL/GenBank/DDBJ whole genome shotgun (WGS) entry which is preliminary data.</text>
</comment>
<reference evidence="2 3" key="1">
    <citation type="submission" date="2018-01" db="EMBL/GenBank/DDBJ databases">
        <title>Halomonas endophytica sp. nov., isolated from storage liquid in the stems of Populus euphratica.</title>
        <authorList>
            <person name="Chen C."/>
        </authorList>
    </citation>
    <scope>NUCLEOTIDE SEQUENCE [LARGE SCALE GENOMIC DNA]</scope>
    <source>
        <strain evidence="2 3">BZ-SZ-XJ27</strain>
    </source>
</reference>
<dbReference type="OrthoDB" id="6164231at2"/>
<protein>
    <submittedName>
        <fullName evidence="2">Uncharacterized protein</fullName>
    </submittedName>
</protein>
<organism evidence="2 3">
    <name type="scientific">Halomonas urumqiensis</name>
    <dbReference type="NCBI Taxonomy" id="1684789"/>
    <lineage>
        <taxon>Bacteria</taxon>
        <taxon>Pseudomonadati</taxon>
        <taxon>Pseudomonadota</taxon>
        <taxon>Gammaproteobacteria</taxon>
        <taxon>Oceanospirillales</taxon>
        <taxon>Halomonadaceae</taxon>
        <taxon>Halomonas</taxon>
    </lineage>
</organism>